<evidence type="ECO:0000256" key="4">
    <source>
        <dbReference type="ARBA" id="ARBA00022840"/>
    </source>
</evidence>
<protein>
    <submittedName>
        <fullName evidence="6">ABC transporter ATP-binding protein</fullName>
    </submittedName>
</protein>
<feature type="domain" description="ABC transporter" evidence="5">
    <location>
        <begin position="46"/>
        <end position="266"/>
    </location>
</feature>
<dbReference type="CDD" id="cd03220">
    <property type="entry name" value="ABC_KpsT_Wzt"/>
    <property type="match status" value="1"/>
</dbReference>
<evidence type="ECO:0000256" key="3">
    <source>
        <dbReference type="ARBA" id="ARBA00022741"/>
    </source>
</evidence>
<dbReference type="Gene3D" id="3.40.50.300">
    <property type="entry name" value="P-loop containing nucleotide triphosphate hydrolases"/>
    <property type="match status" value="1"/>
</dbReference>
<dbReference type="Pfam" id="PF00005">
    <property type="entry name" value="ABC_tran"/>
    <property type="match status" value="1"/>
</dbReference>
<name>A0A550JHP0_9BACT</name>
<dbReference type="PANTHER" id="PTHR46743:SF2">
    <property type="entry name" value="TEICHOIC ACIDS EXPORT ATP-BINDING PROTEIN TAGH"/>
    <property type="match status" value="1"/>
</dbReference>
<dbReference type="InterPro" id="IPR015860">
    <property type="entry name" value="ABC_transpr_TagH-like"/>
</dbReference>
<reference evidence="6 7" key="1">
    <citation type="submission" date="2019-07" db="EMBL/GenBank/DDBJ databases">
        <title>Insights of Desulfuromonas acetexigens electromicrobiology.</title>
        <authorList>
            <person name="Katuri K."/>
            <person name="Sapireddy V."/>
            <person name="Shaw D.R."/>
            <person name="Saikaly P."/>
        </authorList>
    </citation>
    <scope>NUCLEOTIDE SEQUENCE [LARGE SCALE GENOMIC DNA]</scope>
    <source>
        <strain evidence="6 7">2873</strain>
    </source>
</reference>
<evidence type="ECO:0000256" key="1">
    <source>
        <dbReference type="ARBA" id="ARBA00005417"/>
    </source>
</evidence>
<accession>A0A550JHP0</accession>
<comment type="caution">
    <text evidence="6">The sequence shown here is derived from an EMBL/GenBank/DDBJ whole genome shotgun (WGS) entry which is preliminary data.</text>
</comment>
<evidence type="ECO:0000256" key="2">
    <source>
        <dbReference type="ARBA" id="ARBA00022448"/>
    </source>
</evidence>
<dbReference type="InterPro" id="IPR003593">
    <property type="entry name" value="AAA+_ATPase"/>
</dbReference>
<dbReference type="InterPro" id="IPR027417">
    <property type="entry name" value="P-loop_NTPase"/>
</dbReference>
<organism evidence="6 7">
    <name type="scientific">Trichloromonas acetexigens</name>
    <dbReference type="NCBI Taxonomy" id="38815"/>
    <lineage>
        <taxon>Bacteria</taxon>
        <taxon>Pseudomonadati</taxon>
        <taxon>Thermodesulfobacteriota</taxon>
        <taxon>Desulfuromonadia</taxon>
        <taxon>Desulfuromonadales</taxon>
        <taxon>Trichloromonadaceae</taxon>
        <taxon>Trichloromonas</taxon>
    </lineage>
</organism>
<evidence type="ECO:0000313" key="7">
    <source>
        <dbReference type="Proteomes" id="UP000317155"/>
    </source>
</evidence>
<dbReference type="CDD" id="cd10147">
    <property type="entry name" value="Wzt_C-like"/>
    <property type="match status" value="1"/>
</dbReference>
<dbReference type="SMART" id="SM00382">
    <property type="entry name" value="AAA"/>
    <property type="match status" value="1"/>
</dbReference>
<evidence type="ECO:0000313" key="6">
    <source>
        <dbReference type="EMBL" id="TRO82721.1"/>
    </source>
</evidence>
<dbReference type="GO" id="GO:0016020">
    <property type="term" value="C:membrane"/>
    <property type="evidence" value="ECO:0007669"/>
    <property type="project" value="InterPro"/>
</dbReference>
<dbReference type="SUPFAM" id="SSF52540">
    <property type="entry name" value="P-loop containing nucleoside triphosphate hydrolases"/>
    <property type="match status" value="1"/>
</dbReference>
<dbReference type="InterPro" id="IPR003439">
    <property type="entry name" value="ABC_transporter-like_ATP-bd"/>
</dbReference>
<dbReference type="EMBL" id="VJVV01000003">
    <property type="protein sequence ID" value="TRO82721.1"/>
    <property type="molecule type" value="Genomic_DNA"/>
</dbReference>
<gene>
    <name evidence="6" type="ORF">FL622_05955</name>
</gene>
<proteinExistence type="inferred from homology"/>
<dbReference type="InterPro" id="IPR029439">
    <property type="entry name" value="Wzt_C"/>
</dbReference>
<dbReference type="Gene3D" id="2.70.50.60">
    <property type="entry name" value="abc- transporter (atp binding component) like domain"/>
    <property type="match status" value="1"/>
</dbReference>
<evidence type="ECO:0000259" key="5">
    <source>
        <dbReference type="PROSITE" id="PS50893"/>
    </source>
</evidence>
<dbReference type="GO" id="GO:0016887">
    <property type="term" value="F:ATP hydrolysis activity"/>
    <property type="evidence" value="ECO:0007669"/>
    <property type="project" value="InterPro"/>
</dbReference>
<dbReference type="OrthoDB" id="9805130at2"/>
<dbReference type="RefSeq" id="WP_092056966.1">
    <property type="nucleotide sequence ID" value="NZ_FOJJ01000023.1"/>
</dbReference>
<dbReference type="GO" id="GO:0005524">
    <property type="term" value="F:ATP binding"/>
    <property type="evidence" value="ECO:0007669"/>
    <property type="project" value="UniProtKB-KW"/>
</dbReference>
<keyword evidence="3" id="KW-0547">Nucleotide-binding</keyword>
<dbReference type="AlphaFoldDB" id="A0A550JHP0"/>
<keyword evidence="7" id="KW-1185">Reference proteome</keyword>
<dbReference type="InterPro" id="IPR050683">
    <property type="entry name" value="Bact_Polysacc_Export_ATP-bd"/>
</dbReference>
<keyword evidence="2" id="KW-0813">Transport</keyword>
<dbReference type="Pfam" id="PF14524">
    <property type="entry name" value="Wzt_C"/>
    <property type="match status" value="1"/>
</dbReference>
<dbReference type="GO" id="GO:0140359">
    <property type="term" value="F:ABC-type transporter activity"/>
    <property type="evidence" value="ECO:0007669"/>
    <property type="project" value="InterPro"/>
</dbReference>
<dbReference type="PROSITE" id="PS50893">
    <property type="entry name" value="ABC_TRANSPORTER_2"/>
    <property type="match status" value="1"/>
</dbReference>
<dbReference type="Proteomes" id="UP000317155">
    <property type="component" value="Unassembled WGS sequence"/>
</dbReference>
<comment type="similarity">
    <text evidence="1">Belongs to the ABC transporter superfamily.</text>
</comment>
<keyword evidence="4 6" id="KW-0067">ATP-binding</keyword>
<sequence>MSSDIAIKVENLSKCYQIYDTPRDRLKQFVLPRFKRAVAPIKQLVIRHPSPVTAYYKEFWALRDVSFEVRRGETFGILGRNGSGKSTLLQMICGTLNPSYGNIQANGRIAALLELGSGFNPEFTGRENVFLNSALMGLTADEMHEKMDSVIEFSGLGDYIDQPIKTYSSGMHARLAFSSAIHVEPAILVIDEALSVGDAGFQLKCMLRMREMQEKGVTILFVSHDTGSIVRLCDQAIVLEQGRIVSQDRNPLKCVKMYEQLTRKVAMPELSVRNRSVAHAESYGDELQGIQETRLGSQEARYLRVEFLGDDNQARNVFNAGEEIQIKAVIESNRQFDKVVTGFTLKNRAGVDVWGDNSFFADINLGLNAGISELTYRFRLHVPAGEYFLYIGLADISGERTELDQRWPVRRLTVVSERQCLGFAFSPASIELIGGS</sequence>
<dbReference type="PANTHER" id="PTHR46743">
    <property type="entry name" value="TEICHOIC ACIDS EXPORT ATP-BINDING PROTEIN TAGH"/>
    <property type="match status" value="1"/>
</dbReference>